<reference evidence="2" key="2">
    <citation type="submission" date="2021-04" db="EMBL/GenBank/DDBJ databases">
        <authorList>
            <person name="Dong X."/>
        </authorList>
    </citation>
    <scope>NUCLEOTIDE SEQUENCE</scope>
    <source>
        <strain evidence="2">ZWT</strain>
    </source>
</reference>
<accession>A0A9J6P7I3</accession>
<sequence>MRGMGSMMFLGWILIAVIVYSVFAHRNRTYVERRNIYDDSALRVLNERYASGEISEEEYQKIRKNIS</sequence>
<dbReference type="Proteomes" id="UP001056429">
    <property type="component" value="Unassembled WGS sequence"/>
</dbReference>
<organism evidence="2 3">
    <name type="scientific">Oceanirhabdus seepicola</name>
    <dbReference type="NCBI Taxonomy" id="2828781"/>
    <lineage>
        <taxon>Bacteria</taxon>
        <taxon>Bacillati</taxon>
        <taxon>Bacillota</taxon>
        <taxon>Clostridia</taxon>
        <taxon>Eubacteriales</taxon>
        <taxon>Clostridiaceae</taxon>
        <taxon>Oceanirhabdus</taxon>
    </lineage>
</organism>
<reference evidence="2" key="1">
    <citation type="journal article" date="2021" name="mSystems">
        <title>Bacteria and Archaea Synergistically Convert Glycine Betaine to Biogenic Methane in the Formosa Cold Seep of the South China Sea.</title>
        <authorList>
            <person name="Li L."/>
            <person name="Zhang W."/>
            <person name="Zhang S."/>
            <person name="Song L."/>
            <person name="Sun Q."/>
            <person name="Zhang H."/>
            <person name="Xiang H."/>
            <person name="Dong X."/>
        </authorList>
    </citation>
    <scope>NUCLEOTIDE SEQUENCE</scope>
    <source>
        <strain evidence="2">ZWT</strain>
    </source>
</reference>
<keyword evidence="3" id="KW-1185">Reference proteome</keyword>
<evidence type="ECO:0000313" key="2">
    <source>
        <dbReference type="EMBL" id="MCM1992834.1"/>
    </source>
</evidence>
<dbReference type="EMBL" id="JAGSOJ010000007">
    <property type="protein sequence ID" value="MCM1992834.1"/>
    <property type="molecule type" value="Genomic_DNA"/>
</dbReference>
<dbReference type="AlphaFoldDB" id="A0A9J6P7I3"/>
<dbReference type="Pfam" id="PF09851">
    <property type="entry name" value="SHOCT"/>
    <property type="match status" value="1"/>
</dbReference>
<gene>
    <name evidence="2" type="ORF">KDK92_24205</name>
</gene>
<evidence type="ECO:0000259" key="1">
    <source>
        <dbReference type="Pfam" id="PF09851"/>
    </source>
</evidence>
<evidence type="ECO:0000313" key="3">
    <source>
        <dbReference type="Proteomes" id="UP001056429"/>
    </source>
</evidence>
<name>A0A9J6P7I3_9CLOT</name>
<dbReference type="InterPro" id="IPR018649">
    <property type="entry name" value="SHOCT"/>
</dbReference>
<feature type="domain" description="SHOCT" evidence="1">
    <location>
        <begin position="41"/>
        <end position="64"/>
    </location>
</feature>
<proteinExistence type="predicted"/>
<comment type="caution">
    <text evidence="2">The sequence shown here is derived from an EMBL/GenBank/DDBJ whole genome shotgun (WGS) entry which is preliminary data.</text>
</comment>
<protein>
    <submittedName>
        <fullName evidence="2">SHOCT domain-containing protein</fullName>
    </submittedName>
</protein>